<keyword evidence="4" id="KW-0804">Transcription</keyword>
<dbReference type="PANTHER" id="PTHR30419:SF8">
    <property type="entry name" value="NITROGEN ASSIMILATION TRANSCRIPTIONAL ACTIVATOR-RELATED"/>
    <property type="match status" value="1"/>
</dbReference>
<dbReference type="Pfam" id="PF03466">
    <property type="entry name" value="LysR_substrate"/>
    <property type="match status" value="1"/>
</dbReference>
<dbReference type="Gene3D" id="1.10.10.10">
    <property type="entry name" value="Winged helix-like DNA-binding domain superfamily/Winged helix DNA-binding domain"/>
    <property type="match status" value="1"/>
</dbReference>
<comment type="caution">
    <text evidence="6">The sequence shown here is derived from an EMBL/GenBank/DDBJ whole genome shotgun (WGS) entry which is preliminary data.</text>
</comment>
<dbReference type="InterPro" id="IPR050950">
    <property type="entry name" value="HTH-type_LysR_regulators"/>
</dbReference>
<dbReference type="PROSITE" id="PS50931">
    <property type="entry name" value="HTH_LYSR"/>
    <property type="match status" value="1"/>
</dbReference>
<dbReference type="CDD" id="cd05466">
    <property type="entry name" value="PBP2_LTTR_substrate"/>
    <property type="match status" value="1"/>
</dbReference>
<dbReference type="SUPFAM" id="SSF46785">
    <property type="entry name" value="Winged helix' DNA-binding domain"/>
    <property type="match status" value="1"/>
</dbReference>
<evidence type="ECO:0000259" key="5">
    <source>
        <dbReference type="PROSITE" id="PS50931"/>
    </source>
</evidence>
<reference evidence="6" key="1">
    <citation type="journal article" date="2021" name="PeerJ">
        <title>Extensive microbial diversity within the chicken gut microbiome revealed by metagenomics and culture.</title>
        <authorList>
            <person name="Gilroy R."/>
            <person name="Ravi A."/>
            <person name="Getino M."/>
            <person name="Pursley I."/>
            <person name="Horton D.L."/>
            <person name="Alikhan N.F."/>
            <person name="Baker D."/>
            <person name="Gharbi K."/>
            <person name="Hall N."/>
            <person name="Watson M."/>
            <person name="Adriaenssens E.M."/>
            <person name="Foster-Nyarko E."/>
            <person name="Jarju S."/>
            <person name="Secka A."/>
            <person name="Antonio M."/>
            <person name="Oren A."/>
            <person name="Chaudhuri R.R."/>
            <person name="La Ragione R."/>
            <person name="Hildebrand F."/>
            <person name="Pallen M.J."/>
        </authorList>
    </citation>
    <scope>NUCLEOTIDE SEQUENCE</scope>
    <source>
        <strain evidence="6">CHK198-12963</strain>
    </source>
</reference>
<dbReference type="InterPro" id="IPR036388">
    <property type="entry name" value="WH-like_DNA-bd_sf"/>
</dbReference>
<evidence type="ECO:0000256" key="1">
    <source>
        <dbReference type="ARBA" id="ARBA00009437"/>
    </source>
</evidence>
<sequence length="298" mass="33788">MEIRVLRYFLAVVREESITKAAELLHITQPTLSRQIAQLEEEMGIKLFDRGTRKIVLTNEGILLRRRAEEILELVDKTERELTDQDKMIGGKVSIGCGDLTAVQLLPKLIQSFHERYPAVTFDLYTATADHIRDRMDRGLTDVGLLLEPVSMEKYDYIALNPQEQWVVAMSPGAPLAKLECITPEDLKGAPLILPRRLDVQSELARWFGDEFEKLNILMTANLPSNSSVMAHYKLAYAIIILGSISFWNPDKIVWRPLEPRLKASSVLAWRRKQPFGLAAEKFIKHVKEALRGGGEGI</sequence>
<dbReference type="EMBL" id="DWWB01000041">
    <property type="protein sequence ID" value="HJC66591.1"/>
    <property type="molecule type" value="Genomic_DNA"/>
</dbReference>
<keyword evidence="3" id="KW-0238">DNA-binding</keyword>
<evidence type="ECO:0000313" key="7">
    <source>
        <dbReference type="Proteomes" id="UP000823863"/>
    </source>
</evidence>
<gene>
    <name evidence="6" type="ORF">H9931_07730</name>
</gene>
<organism evidence="6 7">
    <name type="scientific">Candidatus Enterocloster excrementigallinarum</name>
    <dbReference type="NCBI Taxonomy" id="2838558"/>
    <lineage>
        <taxon>Bacteria</taxon>
        <taxon>Bacillati</taxon>
        <taxon>Bacillota</taxon>
        <taxon>Clostridia</taxon>
        <taxon>Lachnospirales</taxon>
        <taxon>Lachnospiraceae</taxon>
        <taxon>Enterocloster</taxon>
    </lineage>
</organism>
<evidence type="ECO:0000313" key="6">
    <source>
        <dbReference type="EMBL" id="HJC66591.1"/>
    </source>
</evidence>
<reference evidence="6" key="2">
    <citation type="submission" date="2021-04" db="EMBL/GenBank/DDBJ databases">
        <authorList>
            <person name="Gilroy R."/>
        </authorList>
    </citation>
    <scope>NUCLEOTIDE SEQUENCE</scope>
    <source>
        <strain evidence="6">CHK198-12963</strain>
    </source>
</reference>
<dbReference type="Pfam" id="PF00126">
    <property type="entry name" value="HTH_1"/>
    <property type="match status" value="1"/>
</dbReference>
<dbReference type="GO" id="GO:0005829">
    <property type="term" value="C:cytosol"/>
    <property type="evidence" value="ECO:0007669"/>
    <property type="project" value="TreeGrafter"/>
</dbReference>
<dbReference type="AlphaFoldDB" id="A0A9D2PVQ0"/>
<dbReference type="FunFam" id="1.10.10.10:FF:000001">
    <property type="entry name" value="LysR family transcriptional regulator"/>
    <property type="match status" value="1"/>
</dbReference>
<dbReference type="SUPFAM" id="SSF53850">
    <property type="entry name" value="Periplasmic binding protein-like II"/>
    <property type="match status" value="1"/>
</dbReference>
<accession>A0A9D2PVQ0</accession>
<dbReference type="PRINTS" id="PR00039">
    <property type="entry name" value="HTHLYSR"/>
</dbReference>
<dbReference type="GO" id="GO:0003677">
    <property type="term" value="F:DNA binding"/>
    <property type="evidence" value="ECO:0007669"/>
    <property type="project" value="UniProtKB-KW"/>
</dbReference>
<proteinExistence type="inferred from homology"/>
<feature type="domain" description="HTH lysR-type" evidence="5">
    <location>
        <begin position="1"/>
        <end position="58"/>
    </location>
</feature>
<evidence type="ECO:0000256" key="2">
    <source>
        <dbReference type="ARBA" id="ARBA00023015"/>
    </source>
</evidence>
<keyword evidence="2" id="KW-0805">Transcription regulation</keyword>
<dbReference type="GO" id="GO:0003700">
    <property type="term" value="F:DNA-binding transcription factor activity"/>
    <property type="evidence" value="ECO:0007669"/>
    <property type="project" value="InterPro"/>
</dbReference>
<evidence type="ECO:0000256" key="3">
    <source>
        <dbReference type="ARBA" id="ARBA00023125"/>
    </source>
</evidence>
<name>A0A9D2PVQ0_9FIRM</name>
<protein>
    <submittedName>
        <fullName evidence="6">LysR family transcriptional regulator</fullName>
    </submittedName>
</protein>
<dbReference type="InterPro" id="IPR036390">
    <property type="entry name" value="WH_DNA-bd_sf"/>
</dbReference>
<comment type="similarity">
    <text evidence="1">Belongs to the LysR transcriptional regulatory family.</text>
</comment>
<dbReference type="Proteomes" id="UP000823863">
    <property type="component" value="Unassembled WGS sequence"/>
</dbReference>
<dbReference type="Gene3D" id="3.40.190.290">
    <property type="match status" value="1"/>
</dbReference>
<dbReference type="PANTHER" id="PTHR30419">
    <property type="entry name" value="HTH-TYPE TRANSCRIPTIONAL REGULATOR YBHD"/>
    <property type="match status" value="1"/>
</dbReference>
<dbReference type="InterPro" id="IPR000847">
    <property type="entry name" value="LysR_HTH_N"/>
</dbReference>
<evidence type="ECO:0000256" key="4">
    <source>
        <dbReference type="ARBA" id="ARBA00023163"/>
    </source>
</evidence>
<dbReference type="InterPro" id="IPR005119">
    <property type="entry name" value="LysR_subst-bd"/>
</dbReference>